<dbReference type="EMBL" id="BARU01008527">
    <property type="protein sequence ID" value="GAH42405.1"/>
    <property type="molecule type" value="Genomic_DNA"/>
</dbReference>
<sequence length="89" mass="10401">MTPKQLTQLIEPILRETLEKTMQDMMLWIVKFVPKRTGQLRMTLLNSLQKSKVQKGILRFIIGTHLEYAGKVNKMSTSQVRHNSHKEHS</sequence>
<feature type="non-terminal residue" evidence="1">
    <location>
        <position position="89"/>
    </location>
</feature>
<accession>X1GC46</accession>
<evidence type="ECO:0000313" key="1">
    <source>
        <dbReference type="EMBL" id="GAH42405.1"/>
    </source>
</evidence>
<organism evidence="1">
    <name type="scientific">marine sediment metagenome</name>
    <dbReference type="NCBI Taxonomy" id="412755"/>
    <lineage>
        <taxon>unclassified sequences</taxon>
        <taxon>metagenomes</taxon>
        <taxon>ecological metagenomes</taxon>
    </lineage>
</organism>
<protein>
    <submittedName>
        <fullName evidence="1">Uncharacterized protein</fullName>
    </submittedName>
</protein>
<comment type="caution">
    <text evidence="1">The sequence shown here is derived from an EMBL/GenBank/DDBJ whole genome shotgun (WGS) entry which is preliminary data.</text>
</comment>
<proteinExistence type="predicted"/>
<reference evidence="1" key="1">
    <citation type="journal article" date="2014" name="Front. Microbiol.">
        <title>High frequency of phylogenetically diverse reductive dehalogenase-homologous genes in deep subseafloor sedimentary metagenomes.</title>
        <authorList>
            <person name="Kawai M."/>
            <person name="Futagami T."/>
            <person name="Toyoda A."/>
            <person name="Takaki Y."/>
            <person name="Nishi S."/>
            <person name="Hori S."/>
            <person name="Arai W."/>
            <person name="Tsubouchi T."/>
            <person name="Morono Y."/>
            <person name="Uchiyama I."/>
            <person name="Ito T."/>
            <person name="Fujiyama A."/>
            <person name="Inagaki F."/>
            <person name="Takami H."/>
        </authorList>
    </citation>
    <scope>NUCLEOTIDE SEQUENCE</scope>
    <source>
        <strain evidence="1">Expedition CK06-06</strain>
    </source>
</reference>
<dbReference type="AlphaFoldDB" id="X1GC46"/>
<gene>
    <name evidence="1" type="ORF">S03H2_16663</name>
</gene>
<name>X1GC46_9ZZZZ</name>